<evidence type="ECO:0000256" key="1">
    <source>
        <dbReference type="SAM" id="MobiDB-lite"/>
    </source>
</evidence>
<organism evidence="2 3">
    <name type="scientific">Diplogelasinospora grovesii</name>
    <dbReference type="NCBI Taxonomy" id="303347"/>
    <lineage>
        <taxon>Eukaryota</taxon>
        <taxon>Fungi</taxon>
        <taxon>Dikarya</taxon>
        <taxon>Ascomycota</taxon>
        <taxon>Pezizomycotina</taxon>
        <taxon>Sordariomycetes</taxon>
        <taxon>Sordariomycetidae</taxon>
        <taxon>Sordariales</taxon>
        <taxon>Diplogelasinosporaceae</taxon>
        <taxon>Diplogelasinospora</taxon>
    </lineage>
</organism>
<feature type="compositionally biased region" description="Basic and acidic residues" evidence="1">
    <location>
        <begin position="1"/>
        <end position="20"/>
    </location>
</feature>
<dbReference type="AlphaFoldDB" id="A0AAN6N282"/>
<dbReference type="EMBL" id="MU853883">
    <property type="protein sequence ID" value="KAK3936473.1"/>
    <property type="molecule type" value="Genomic_DNA"/>
</dbReference>
<protein>
    <submittedName>
        <fullName evidence="2">Uncharacterized protein</fullName>
    </submittedName>
</protein>
<sequence length="231" mass="25576">MDCEKRTTAQEDEPQVREVDDGALAAPDYARQHRQTRESPLVVFHRQAIRCVVDRFGRGLGSRDLRKLAHLRGDIGQVPGKPRTSESHRRGAGGCNLVDIETLSHDVAEYHGELEVEGCTYVPAYDLPAGNVDITPLHVERVDKVALEAKKLLGKVLLCFGACVAMCEARAARLLDPDGIDIRVRSTPAPVVVPAEQKSQGGLQTMMHMMACETCTMWRRPRNIVMHECSV</sequence>
<accession>A0AAN6N282</accession>
<evidence type="ECO:0000313" key="2">
    <source>
        <dbReference type="EMBL" id="KAK3936473.1"/>
    </source>
</evidence>
<evidence type="ECO:0000313" key="3">
    <source>
        <dbReference type="Proteomes" id="UP001303473"/>
    </source>
</evidence>
<name>A0AAN6N282_9PEZI</name>
<comment type="caution">
    <text evidence="2">The sequence shown here is derived from an EMBL/GenBank/DDBJ whole genome shotgun (WGS) entry which is preliminary data.</text>
</comment>
<gene>
    <name evidence="2" type="ORF">QBC46DRAFT_412090</name>
</gene>
<keyword evidence="3" id="KW-1185">Reference proteome</keyword>
<dbReference type="Proteomes" id="UP001303473">
    <property type="component" value="Unassembled WGS sequence"/>
</dbReference>
<feature type="region of interest" description="Disordered" evidence="1">
    <location>
        <begin position="1"/>
        <end position="24"/>
    </location>
</feature>
<reference evidence="3" key="1">
    <citation type="journal article" date="2023" name="Mol. Phylogenet. Evol.">
        <title>Genome-scale phylogeny and comparative genomics of the fungal order Sordariales.</title>
        <authorList>
            <person name="Hensen N."/>
            <person name="Bonometti L."/>
            <person name="Westerberg I."/>
            <person name="Brannstrom I.O."/>
            <person name="Guillou S."/>
            <person name="Cros-Aarteil S."/>
            <person name="Calhoun S."/>
            <person name="Haridas S."/>
            <person name="Kuo A."/>
            <person name="Mondo S."/>
            <person name="Pangilinan J."/>
            <person name="Riley R."/>
            <person name="LaButti K."/>
            <person name="Andreopoulos B."/>
            <person name="Lipzen A."/>
            <person name="Chen C."/>
            <person name="Yan M."/>
            <person name="Daum C."/>
            <person name="Ng V."/>
            <person name="Clum A."/>
            <person name="Steindorff A."/>
            <person name="Ohm R.A."/>
            <person name="Martin F."/>
            <person name="Silar P."/>
            <person name="Natvig D.O."/>
            <person name="Lalanne C."/>
            <person name="Gautier V."/>
            <person name="Ament-Velasquez S.L."/>
            <person name="Kruys A."/>
            <person name="Hutchinson M.I."/>
            <person name="Powell A.J."/>
            <person name="Barry K."/>
            <person name="Miller A.N."/>
            <person name="Grigoriev I.V."/>
            <person name="Debuchy R."/>
            <person name="Gladieux P."/>
            <person name="Hiltunen Thoren M."/>
            <person name="Johannesson H."/>
        </authorList>
    </citation>
    <scope>NUCLEOTIDE SEQUENCE [LARGE SCALE GENOMIC DNA]</scope>
    <source>
        <strain evidence="3">CBS 340.73</strain>
    </source>
</reference>
<proteinExistence type="predicted"/>